<name>A0A177J7P5_SPHYA</name>
<gene>
    <name evidence="1" type="ORF">AX777_18320</name>
</gene>
<sequence>MAAINPIIHGTHLMSYTSEHKTWAGMKARCLNPNNKFWPNYGGRGITVCDRWLNSFEAFYEDMGPKPSPKHSIDRIDVNGNYEPGNVRWATDSEQMQNVRHNVRVTFQGDDVVLIEACRRAGIERKYKLIHARITYKGMTFEQAMQMEGISI</sequence>
<dbReference type="OrthoDB" id="7181366at2"/>
<dbReference type="EMBL" id="LSTR01000090">
    <property type="protein sequence ID" value="OAH36994.1"/>
    <property type="molecule type" value="Genomic_DNA"/>
</dbReference>
<protein>
    <submittedName>
        <fullName evidence="1">Uncharacterized protein</fullName>
    </submittedName>
</protein>
<dbReference type="RefSeq" id="WP_155738161.1">
    <property type="nucleotide sequence ID" value="NZ_LSTR01000090.1"/>
</dbReference>
<dbReference type="AlphaFoldDB" id="A0A177J7P5"/>
<evidence type="ECO:0000313" key="1">
    <source>
        <dbReference type="EMBL" id="OAH36994.1"/>
    </source>
</evidence>
<accession>A0A177J7P5</accession>
<organism evidence="1 2">
    <name type="scientific">Sphingobium yanoikuyae</name>
    <name type="common">Sphingomonas yanoikuyae</name>
    <dbReference type="NCBI Taxonomy" id="13690"/>
    <lineage>
        <taxon>Bacteria</taxon>
        <taxon>Pseudomonadati</taxon>
        <taxon>Pseudomonadota</taxon>
        <taxon>Alphaproteobacteria</taxon>
        <taxon>Sphingomonadales</taxon>
        <taxon>Sphingomonadaceae</taxon>
        <taxon>Sphingobium</taxon>
    </lineage>
</organism>
<proteinExistence type="predicted"/>
<reference evidence="1 2" key="1">
    <citation type="submission" date="2016-02" db="EMBL/GenBank/DDBJ databases">
        <authorList>
            <person name="Wen L."/>
            <person name="He K."/>
            <person name="Yang H."/>
        </authorList>
    </citation>
    <scope>NUCLEOTIDE SEQUENCE [LARGE SCALE GENOMIC DNA]</scope>
    <source>
        <strain evidence="1 2">CD09_2</strain>
    </source>
</reference>
<comment type="caution">
    <text evidence="1">The sequence shown here is derived from an EMBL/GenBank/DDBJ whole genome shotgun (WGS) entry which is preliminary data.</text>
</comment>
<evidence type="ECO:0000313" key="2">
    <source>
        <dbReference type="Proteomes" id="UP000077262"/>
    </source>
</evidence>
<dbReference type="Proteomes" id="UP000077262">
    <property type="component" value="Unassembled WGS sequence"/>
</dbReference>